<reference evidence="2" key="1">
    <citation type="journal article" date="2019" name="Int. J. Syst. Evol. Microbiol.">
        <title>The Global Catalogue of Microorganisms (GCM) 10K type strain sequencing project: providing services to taxonomists for standard genome sequencing and annotation.</title>
        <authorList>
            <consortium name="The Broad Institute Genomics Platform"/>
            <consortium name="The Broad Institute Genome Sequencing Center for Infectious Disease"/>
            <person name="Wu L."/>
            <person name="Ma J."/>
        </authorList>
    </citation>
    <scope>NUCLEOTIDE SEQUENCE [LARGE SCALE GENOMIC DNA]</scope>
    <source>
        <strain evidence="2">CGMCC 1.18575</strain>
    </source>
</reference>
<keyword evidence="2" id="KW-1185">Reference proteome</keyword>
<accession>A0ABW0HU32</accession>
<sequence>MKNADTGRIDALRRVEESVFTYCSVLLVEESVAAAAAKKVLLDLFANDCFWNTEGADRESFVKKRSIAIALQTAANNLKLKSPVTT</sequence>
<protein>
    <submittedName>
        <fullName evidence="1">Uncharacterized protein</fullName>
    </submittedName>
</protein>
<evidence type="ECO:0000313" key="1">
    <source>
        <dbReference type="EMBL" id="MFC5403905.1"/>
    </source>
</evidence>
<dbReference type="RefSeq" id="WP_378133697.1">
    <property type="nucleotide sequence ID" value="NZ_JBHSMI010000025.1"/>
</dbReference>
<comment type="caution">
    <text evidence="1">The sequence shown here is derived from an EMBL/GenBank/DDBJ whole genome shotgun (WGS) entry which is preliminary data.</text>
</comment>
<gene>
    <name evidence="1" type="ORF">ACFPOF_14265</name>
</gene>
<name>A0ABW0HU32_9BACL</name>
<dbReference type="Proteomes" id="UP001596113">
    <property type="component" value="Unassembled WGS sequence"/>
</dbReference>
<proteinExistence type="predicted"/>
<organism evidence="1 2">
    <name type="scientific">Cohnella soli</name>
    <dbReference type="NCBI Taxonomy" id="425005"/>
    <lineage>
        <taxon>Bacteria</taxon>
        <taxon>Bacillati</taxon>
        <taxon>Bacillota</taxon>
        <taxon>Bacilli</taxon>
        <taxon>Bacillales</taxon>
        <taxon>Paenibacillaceae</taxon>
        <taxon>Cohnella</taxon>
    </lineage>
</organism>
<dbReference type="EMBL" id="JBHSMI010000025">
    <property type="protein sequence ID" value="MFC5403905.1"/>
    <property type="molecule type" value="Genomic_DNA"/>
</dbReference>
<evidence type="ECO:0000313" key="2">
    <source>
        <dbReference type="Proteomes" id="UP001596113"/>
    </source>
</evidence>